<dbReference type="Proteomes" id="UP001595833">
    <property type="component" value="Unassembled WGS sequence"/>
</dbReference>
<reference evidence="2" key="1">
    <citation type="journal article" date="2019" name="Int. J. Syst. Evol. Microbiol.">
        <title>The Global Catalogue of Microorganisms (GCM) 10K type strain sequencing project: providing services to taxonomists for standard genome sequencing and annotation.</title>
        <authorList>
            <consortium name="The Broad Institute Genomics Platform"/>
            <consortium name="The Broad Institute Genome Sequencing Center for Infectious Disease"/>
            <person name="Wu L."/>
            <person name="Ma J."/>
        </authorList>
    </citation>
    <scope>NUCLEOTIDE SEQUENCE [LARGE SCALE GENOMIC DNA]</scope>
    <source>
        <strain evidence="2">KCTC 12848</strain>
    </source>
</reference>
<dbReference type="RefSeq" id="WP_380646417.1">
    <property type="nucleotide sequence ID" value="NZ_JBHSJB010000011.1"/>
</dbReference>
<sequence>MFTSADYALDRVLRSREDYVLPVRFDDTDLPGLRASIGYLDARRSSPADVVGHLMTKLGGAPDTREVRATVLALRADGPADLDAVLDRAAADAGIAIDNRRSERGLLVATVAHGAASPGRVLERLVPAIESAWGERTGQPLLIGAHRGVVPGGDDWSCVDVSTAVDAVDAHAVRALLAVADGADCAVAVSQRLYDEVVRLDARRERYRGLPLPGGAAVWVRVPGYDKPPAPPAPAARDRGPGQVRITTVGDHARIEHLGDRHG</sequence>
<name>A0ABV9XWZ9_9PSEU</name>
<organism evidence="1 2">
    <name type="scientific">Saccharothrix xinjiangensis</name>
    <dbReference type="NCBI Taxonomy" id="204798"/>
    <lineage>
        <taxon>Bacteria</taxon>
        <taxon>Bacillati</taxon>
        <taxon>Actinomycetota</taxon>
        <taxon>Actinomycetes</taxon>
        <taxon>Pseudonocardiales</taxon>
        <taxon>Pseudonocardiaceae</taxon>
        <taxon>Saccharothrix</taxon>
    </lineage>
</organism>
<keyword evidence="2" id="KW-1185">Reference proteome</keyword>
<comment type="caution">
    <text evidence="1">The sequence shown here is derived from an EMBL/GenBank/DDBJ whole genome shotgun (WGS) entry which is preliminary data.</text>
</comment>
<dbReference type="EMBL" id="JBHSJB010000011">
    <property type="protein sequence ID" value="MFC5054855.1"/>
    <property type="molecule type" value="Genomic_DNA"/>
</dbReference>
<evidence type="ECO:0000313" key="1">
    <source>
        <dbReference type="EMBL" id="MFC5054855.1"/>
    </source>
</evidence>
<proteinExistence type="predicted"/>
<protein>
    <submittedName>
        <fullName evidence="1">Uncharacterized protein</fullName>
    </submittedName>
</protein>
<gene>
    <name evidence="1" type="ORF">ACFPFM_13940</name>
</gene>
<evidence type="ECO:0000313" key="2">
    <source>
        <dbReference type="Proteomes" id="UP001595833"/>
    </source>
</evidence>
<accession>A0ABV9XWZ9</accession>